<dbReference type="GeneID" id="106177492"/>
<keyword evidence="10" id="KW-1185">Reference proteome</keyword>
<dbReference type="GO" id="GO:0072546">
    <property type="term" value="C:EMC complex"/>
    <property type="evidence" value="ECO:0007669"/>
    <property type="project" value="InterPro"/>
</dbReference>
<keyword evidence="7 9" id="KW-0472">Membrane</keyword>
<reference evidence="11 12" key="1">
    <citation type="submission" date="2025-04" db="UniProtKB">
        <authorList>
            <consortium name="RefSeq"/>
        </authorList>
    </citation>
    <scope>IDENTIFICATION</scope>
    <source>
        <tissue evidence="11 12">Gonads</tissue>
    </source>
</reference>
<dbReference type="KEGG" id="lak:106177513"/>
<comment type="subcellular location">
    <subcellularLocation>
        <location evidence="1">Endoplasmic reticulum membrane</location>
        <topology evidence="1">Multi-pass membrane protein</topology>
    </subcellularLocation>
</comment>
<dbReference type="InterPro" id="IPR029008">
    <property type="entry name" value="EMC6-like"/>
</dbReference>
<evidence type="ECO:0000256" key="1">
    <source>
        <dbReference type="ARBA" id="ARBA00004477"/>
    </source>
</evidence>
<dbReference type="GO" id="GO:0034975">
    <property type="term" value="P:protein folding in endoplasmic reticulum"/>
    <property type="evidence" value="ECO:0007669"/>
    <property type="project" value="TreeGrafter"/>
</dbReference>
<evidence type="ECO:0000313" key="12">
    <source>
        <dbReference type="RefSeq" id="XP_013415760.1"/>
    </source>
</evidence>
<dbReference type="OMA" id="MKANFEW"/>
<dbReference type="RefSeq" id="XP_013415733.1">
    <property type="nucleotide sequence ID" value="XM_013560279.1"/>
</dbReference>
<feature type="transmembrane region" description="Helical" evidence="9">
    <location>
        <begin position="89"/>
        <end position="110"/>
    </location>
</feature>
<evidence type="ECO:0000256" key="4">
    <source>
        <dbReference type="ARBA" id="ARBA00022692"/>
    </source>
</evidence>
<comment type="similarity">
    <text evidence="2">Belongs to the EMC6 family.</text>
</comment>
<dbReference type="PANTHER" id="PTHR20994:SF0">
    <property type="entry name" value="ER MEMBRANE PROTEIN COMPLEX SUBUNIT 6"/>
    <property type="match status" value="1"/>
</dbReference>
<evidence type="ECO:0000313" key="10">
    <source>
        <dbReference type="Proteomes" id="UP000085678"/>
    </source>
</evidence>
<evidence type="ECO:0000256" key="2">
    <source>
        <dbReference type="ARBA" id="ARBA00009436"/>
    </source>
</evidence>
<organism evidence="10 12">
    <name type="scientific">Lingula anatina</name>
    <name type="common">Brachiopod</name>
    <name type="synonym">Lingula unguis</name>
    <dbReference type="NCBI Taxonomy" id="7574"/>
    <lineage>
        <taxon>Eukaryota</taxon>
        <taxon>Metazoa</taxon>
        <taxon>Spiralia</taxon>
        <taxon>Lophotrochozoa</taxon>
        <taxon>Brachiopoda</taxon>
        <taxon>Linguliformea</taxon>
        <taxon>Lingulata</taxon>
        <taxon>Lingulida</taxon>
        <taxon>Linguloidea</taxon>
        <taxon>Lingulidae</taxon>
        <taxon>Lingula</taxon>
    </lineage>
</organism>
<evidence type="ECO:0000256" key="9">
    <source>
        <dbReference type="SAM" id="Phobius"/>
    </source>
</evidence>
<name>A0A1S3JZD5_LINAN</name>
<dbReference type="Pfam" id="PF07019">
    <property type="entry name" value="EMC6"/>
    <property type="match status" value="1"/>
</dbReference>
<keyword evidence="4 9" id="KW-0812">Transmembrane</keyword>
<keyword evidence="6 9" id="KW-1133">Transmembrane helix</keyword>
<gene>
    <name evidence="12" type="primary">LOC106177513</name>
    <name evidence="11" type="synonym">LOC106177492</name>
</gene>
<dbReference type="OrthoDB" id="16510at2759"/>
<dbReference type="RefSeq" id="XP_013415760.1">
    <property type="nucleotide sequence ID" value="XM_013560306.1"/>
</dbReference>
<protein>
    <recommendedName>
        <fullName evidence="3">ER membrane protein complex subunit 6</fullName>
    </recommendedName>
    <alternativeName>
        <fullName evidence="8">Transmembrane protein 93</fullName>
    </alternativeName>
</protein>
<dbReference type="STRING" id="7574.A0A1S3JZD5"/>
<dbReference type="AlphaFoldDB" id="A0A1S3JZD5"/>
<dbReference type="InterPro" id="IPR008504">
    <property type="entry name" value="Emc6"/>
</dbReference>
<dbReference type="Proteomes" id="UP000085678">
    <property type="component" value="Unplaced"/>
</dbReference>
<evidence type="ECO:0000313" key="11">
    <source>
        <dbReference type="RefSeq" id="XP_013415733.1"/>
    </source>
</evidence>
<sequence length="116" mass="12995">MATTMAVKTPRRSTRKEPTAYSEVSMRQNAAVLDYCRTSMSALSGSTAGILGLTGLFGFIFYFVTAFILSVMLLMKAGSQWHRYFRSRIGFFTGGLLGGLFTYILFWTFLYGMVHV</sequence>
<dbReference type="GeneID" id="106177513"/>
<dbReference type="PANTHER" id="PTHR20994">
    <property type="entry name" value="ER MEMBRANE PROTEIN COMPLEX SUBUNIT 6"/>
    <property type="match status" value="1"/>
</dbReference>
<evidence type="ECO:0000256" key="6">
    <source>
        <dbReference type="ARBA" id="ARBA00022989"/>
    </source>
</evidence>
<evidence type="ECO:0000256" key="5">
    <source>
        <dbReference type="ARBA" id="ARBA00022824"/>
    </source>
</evidence>
<dbReference type="KEGG" id="lak:106177492"/>
<evidence type="ECO:0000256" key="3">
    <source>
        <dbReference type="ARBA" id="ARBA00020827"/>
    </source>
</evidence>
<feature type="transmembrane region" description="Helical" evidence="9">
    <location>
        <begin position="50"/>
        <end position="77"/>
    </location>
</feature>
<proteinExistence type="inferred from homology"/>
<accession>A0A1S3JZD5</accession>
<dbReference type="GO" id="GO:0000045">
    <property type="term" value="P:autophagosome assembly"/>
    <property type="evidence" value="ECO:0007669"/>
    <property type="project" value="TreeGrafter"/>
</dbReference>
<evidence type="ECO:0000256" key="8">
    <source>
        <dbReference type="ARBA" id="ARBA00031072"/>
    </source>
</evidence>
<keyword evidence="5" id="KW-0256">Endoplasmic reticulum</keyword>
<evidence type="ECO:0000256" key="7">
    <source>
        <dbReference type="ARBA" id="ARBA00023136"/>
    </source>
</evidence>